<feature type="active site" evidence="12">
    <location>
        <position position="274"/>
    </location>
</feature>
<dbReference type="GO" id="GO:0005737">
    <property type="term" value="C:cytoplasm"/>
    <property type="evidence" value="ECO:0007669"/>
    <property type="project" value="UniProtKB-SubCell"/>
</dbReference>
<evidence type="ECO:0000256" key="3">
    <source>
        <dbReference type="ARBA" id="ARBA00010088"/>
    </source>
</evidence>
<dbReference type="OrthoDB" id="9796770at2"/>
<dbReference type="RefSeq" id="WP_066773159.1">
    <property type="nucleotide sequence ID" value="NZ_CP013244.1"/>
</dbReference>
<evidence type="ECO:0000256" key="8">
    <source>
        <dbReference type="ARBA" id="ARBA00022670"/>
    </source>
</evidence>
<feature type="domain" description="AB hydrolase-1" evidence="14">
    <location>
        <begin position="48"/>
        <end position="306"/>
    </location>
</feature>
<keyword evidence="8 11" id="KW-0645">Protease</keyword>
<dbReference type="PANTHER" id="PTHR43722:SF1">
    <property type="entry name" value="PROLINE IMINOPEPTIDASE"/>
    <property type="match status" value="1"/>
</dbReference>
<feature type="active site" description="Proton donor" evidence="12">
    <location>
        <position position="302"/>
    </location>
</feature>
<dbReference type="SUPFAM" id="SSF53474">
    <property type="entry name" value="alpha/beta-Hydrolases"/>
    <property type="match status" value="1"/>
</dbReference>
<dbReference type="PRINTS" id="PR00111">
    <property type="entry name" value="ABHYDROLASE"/>
</dbReference>
<evidence type="ECO:0000256" key="10">
    <source>
        <dbReference type="ARBA" id="ARBA00029605"/>
    </source>
</evidence>
<dbReference type="InterPro" id="IPR005944">
    <property type="entry name" value="Pro_iminopeptidase"/>
</dbReference>
<dbReference type="InterPro" id="IPR029058">
    <property type="entry name" value="AB_hydrolase_fold"/>
</dbReference>
<dbReference type="InParanoid" id="A0A1B1AL88"/>
<evidence type="ECO:0000256" key="6">
    <source>
        <dbReference type="ARBA" id="ARBA00022438"/>
    </source>
</evidence>
<evidence type="ECO:0000256" key="7">
    <source>
        <dbReference type="ARBA" id="ARBA00022490"/>
    </source>
</evidence>
<evidence type="ECO:0000256" key="5">
    <source>
        <dbReference type="ARBA" id="ARBA00021843"/>
    </source>
</evidence>
<comment type="similarity">
    <text evidence="3 11 13">Belongs to the peptidase S33 family.</text>
</comment>
<keyword evidence="16" id="KW-1185">Reference proteome</keyword>
<dbReference type="GO" id="GO:0004177">
    <property type="term" value="F:aminopeptidase activity"/>
    <property type="evidence" value="ECO:0007669"/>
    <property type="project" value="UniProtKB-UniRule"/>
</dbReference>
<dbReference type="EC" id="3.4.11.5" evidence="4 11"/>
<evidence type="ECO:0000256" key="2">
    <source>
        <dbReference type="ARBA" id="ARBA00004496"/>
    </source>
</evidence>
<evidence type="ECO:0000256" key="4">
    <source>
        <dbReference type="ARBA" id="ARBA00012568"/>
    </source>
</evidence>
<feature type="active site" description="Nucleophile" evidence="12">
    <location>
        <position position="118"/>
    </location>
</feature>
<reference evidence="15 16" key="1">
    <citation type="submission" date="2015-11" db="EMBL/GenBank/DDBJ databases">
        <title>Whole-Genome Sequence of Candidatus Oderbacter manganicum from the National Park Lower Oder Valley, Germany.</title>
        <authorList>
            <person name="Braun B."/>
            <person name="Liere K."/>
            <person name="Szewzyk U."/>
        </authorList>
    </citation>
    <scope>NUCLEOTIDE SEQUENCE [LARGE SCALE GENOMIC DNA]</scope>
    <source>
        <strain evidence="15 16">OTSz_A_272</strain>
    </source>
</reference>
<dbReference type="Proteomes" id="UP000092498">
    <property type="component" value="Chromosome"/>
</dbReference>
<proteinExistence type="inferred from homology"/>
<keyword evidence="6 11" id="KW-0031">Aminopeptidase</keyword>
<evidence type="ECO:0000256" key="13">
    <source>
        <dbReference type="RuleBase" id="RU003421"/>
    </source>
</evidence>
<dbReference type="PANTHER" id="PTHR43722">
    <property type="entry name" value="PROLINE IMINOPEPTIDASE"/>
    <property type="match status" value="1"/>
</dbReference>
<evidence type="ECO:0000256" key="11">
    <source>
        <dbReference type="PIRNR" id="PIRNR006431"/>
    </source>
</evidence>
<evidence type="ECO:0000259" key="14">
    <source>
        <dbReference type="Pfam" id="PF00561"/>
    </source>
</evidence>
<dbReference type="InterPro" id="IPR002410">
    <property type="entry name" value="Peptidase_S33"/>
</dbReference>
<gene>
    <name evidence="15" type="ORF">ATE48_15880</name>
</gene>
<dbReference type="NCBIfam" id="TIGR01249">
    <property type="entry name" value="pro_imino_pep_1"/>
    <property type="match status" value="1"/>
</dbReference>
<dbReference type="AlphaFoldDB" id="A0A1B1AL88"/>
<name>A0A1B1AL88_9PROT</name>
<comment type="catalytic activity">
    <reaction evidence="1 11 13">
        <text>Release of N-terminal proline from a peptide.</text>
        <dbReference type="EC" id="3.4.11.5"/>
    </reaction>
</comment>
<organism evidence="15 16">
    <name type="scientific">Candidatus Viadribacter manganicus</name>
    <dbReference type="NCBI Taxonomy" id="1759059"/>
    <lineage>
        <taxon>Bacteria</taxon>
        <taxon>Pseudomonadati</taxon>
        <taxon>Pseudomonadota</taxon>
        <taxon>Alphaproteobacteria</taxon>
        <taxon>Hyphomonadales</taxon>
        <taxon>Hyphomonadaceae</taxon>
        <taxon>Candidatus Viadribacter</taxon>
    </lineage>
</organism>
<dbReference type="Gene3D" id="3.40.50.1820">
    <property type="entry name" value="alpha/beta hydrolase"/>
    <property type="match status" value="1"/>
</dbReference>
<evidence type="ECO:0000256" key="12">
    <source>
        <dbReference type="PIRSR" id="PIRSR006431-1"/>
    </source>
</evidence>
<keyword evidence="9 11" id="KW-0378">Hydrolase</keyword>
<evidence type="ECO:0000256" key="9">
    <source>
        <dbReference type="ARBA" id="ARBA00022801"/>
    </source>
</evidence>
<accession>A0A1B1AL88</accession>
<dbReference type="InterPro" id="IPR000073">
    <property type="entry name" value="AB_hydrolase_1"/>
</dbReference>
<protein>
    <recommendedName>
        <fullName evidence="5 11">Proline iminopeptidase</fullName>
        <shortName evidence="11">PIP</shortName>
        <ecNumber evidence="4 11">3.4.11.5</ecNumber>
    </recommendedName>
    <alternativeName>
        <fullName evidence="10 11">Prolyl aminopeptidase</fullName>
    </alternativeName>
</protein>
<dbReference type="PRINTS" id="PR00793">
    <property type="entry name" value="PROAMNOPTASE"/>
</dbReference>
<dbReference type="KEGG" id="cbot:ATE48_15880"/>
<dbReference type="PIRSF" id="PIRSF006431">
    <property type="entry name" value="Pept_S33"/>
    <property type="match status" value="1"/>
</dbReference>
<dbReference type="EMBL" id="CP013244">
    <property type="protein sequence ID" value="ANP47290.1"/>
    <property type="molecule type" value="Genomic_DNA"/>
</dbReference>
<evidence type="ECO:0000313" key="16">
    <source>
        <dbReference type="Proteomes" id="UP000092498"/>
    </source>
</evidence>
<comment type="subcellular location">
    <subcellularLocation>
        <location evidence="2 11">Cytoplasm</location>
    </subcellularLocation>
</comment>
<keyword evidence="7 11" id="KW-0963">Cytoplasm</keyword>
<dbReference type="GO" id="GO:0006508">
    <property type="term" value="P:proteolysis"/>
    <property type="evidence" value="ECO:0007669"/>
    <property type="project" value="UniProtKB-KW"/>
</dbReference>
<dbReference type="Pfam" id="PF00561">
    <property type="entry name" value="Abhydrolase_1"/>
    <property type="match status" value="1"/>
</dbReference>
<evidence type="ECO:0000256" key="1">
    <source>
        <dbReference type="ARBA" id="ARBA00001585"/>
    </source>
</evidence>
<evidence type="ECO:0000313" key="15">
    <source>
        <dbReference type="EMBL" id="ANP47290.1"/>
    </source>
</evidence>
<dbReference type="STRING" id="1759059.ATE48_15880"/>
<sequence length="326" mass="37078">MYGQTPPPRRDLYPAIEAYATEMLKVSDLHTIYVEQSGNPNGCPAVALHGGPGGGLSPEMRRFFDPKRFRILAMDQRGCGRSTPHAELRENTTWDLVADIERVREKFGIDKWVVFGGSWGSTLSLAYAAKHPERVAGLVLRGIFLLRKSEIDWFYQDGASHVYPDAFERYAQAIPPSERGDYLGAYHKRLTSSDWAERVRAARAWARWEGETISIAGPSALPSRFNEDRFVEAFARIENHYFMNGGFFESDGWLLEQAPRLRNIPCRIAQGRYDMCTPMKSAWDLKQRWPELELEVIHDAGHSSLEPGIVDALVRATDWMADRANW</sequence>